<evidence type="ECO:0008006" key="3">
    <source>
        <dbReference type="Google" id="ProtNLM"/>
    </source>
</evidence>
<evidence type="ECO:0000313" key="1">
    <source>
        <dbReference type="EMBL" id="SDH32278.1"/>
    </source>
</evidence>
<name>A0A1G8BGI3_9BURK</name>
<dbReference type="OrthoDB" id="9115345at2"/>
<sequence length="456" mass="50700">MHAITGADLAPLPHESTYAVLARLADLNVWTRAGVVRAFSTGGKGTRDFQFMDCGLRLQDRLNELAGWCWKPAELGVEDQLPNLRRIMWSPVLRFCPVCMACGFHCIWFQLAAMHQCPLHGCLLTDSCEHCGAPVGEYRVCARLFNKPFRCTRCGEFFCGEPFQCGDEDDVRRHGAFVERAFSPVCAWFNDSIRKLRFLDAIASRWAYDIPVLQRLQAQILAGAMENCHPLPSSLKWDMAIPVDILAWRQQSVGPLRDVGDMPSRYGYLCYGRPLQVYRSVLRTLSRFVSSREGFLGTVGPRGDPQSGTETGRMGNLQQAYFLLRRAFERSAGYAVGPNFHGVVLYEDAFTTALVGDVLERLACRVVLLSAFSVLAALAPRLSARGELDKALPRLPVSSLAAFIGVSVGGLHHCAAILPRIDDLLERLGYPDRDGVEIIDVINQTLKSSDVRDMPD</sequence>
<dbReference type="EMBL" id="FNCJ01000009">
    <property type="protein sequence ID" value="SDH32278.1"/>
    <property type="molecule type" value="Genomic_DNA"/>
</dbReference>
<reference evidence="1 2" key="1">
    <citation type="submission" date="2016-10" db="EMBL/GenBank/DDBJ databases">
        <authorList>
            <person name="de Groot N.N."/>
        </authorList>
    </citation>
    <scope>NUCLEOTIDE SEQUENCE [LARGE SCALE GENOMIC DNA]</scope>
    <source>
        <strain evidence="1 2">LMG 2247</strain>
    </source>
</reference>
<dbReference type="RefSeq" id="WP_143016640.1">
    <property type="nucleotide sequence ID" value="NZ_CADERL010000004.1"/>
</dbReference>
<dbReference type="Proteomes" id="UP000199706">
    <property type="component" value="Unassembled WGS sequence"/>
</dbReference>
<gene>
    <name evidence="1" type="ORF">SAMN05216466_10938</name>
</gene>
<evidence type="ECO:0000313" key="2">
    <source>
        <dbReference type="Proteomes" id="UP000199706"/>
    </source>
</evidence>
<accession>A0A1G8BGI3</accession>
<proteinExistence type="predicted"/>
<dbReference type="AlphaFoldDB" id="A0A1G8BGI3"/>
<organism evidence="1 2">
    <name type="scientific">Paraburkholderia phenazinium</name>
    <dbReference type="NCBI Taxonomy" id="60549"/>
    <lineage>
        <taxon>Bacteria</taxon>
        <taxon>Pseudomonadati</taxon>
        <taxon>Pseudomonadota</taxon>
        <taxon>Betaproteobacteria</taxon>
        <taxon>Burkholderiales</taxon>
        <taxon>Burkholderiaceae</taxon>
        <taxon>Paraburkholderia</taxon>
    </lineage>
</organism>
<protein>
    <recommendedName>
        <fullName evidence="3">TniQ protein</fullName>
    </recommendedName>
</protein>